<gene>
    <name evidence="5" type="ORF">C7Y44_06890</name>
</gene>
<feature type="domain" description="4'-phosphopantetheinyl transferase N-terminal" evidence="4">
    <location>
        <begin position="24"/>
        <end position="104"/>
    </location>
</feature>
<comment type="caution">
    <text evidence="5">The sequence shown here is derived from an EMBL/GenBank/DDBJ whole genome shotgun (WGS) entry which is preliminary data.</text>
</comment>
<dbReference type="EMBL" id="SADY01000002">
    <property type="protein sequence ID" value="TQR45470.1"/>
    <property type="molecule type" value="Genomic_DNA"/>
</dbReference>
<dbReference type="PANTHER" id="PTHR12215:SF10">
    <property type="entry name" value="L-AMINOADIPATE-SEMIALDEHYDE DEHYDROGENASE-PHOSPHOPANTETHEINYL TRANSFERASE"/>
    <property type="match status" value="1"/>
</dbReference>
<dbReference type="InterPro" id="IPR050559">
    <property type="entry name" value="P-Pant_transferase_sf"/>
</dbReference>
<protein>
    <submittedName>
        <fullName evidence="5">4'-phosphopantetheinyl transferase superfamily protein</fullName>
    </submittedName>
</protein>
<dbReference type="InterPro" id="IPR037143">
    <property type="entry name" value="4-PPantetheinyl_Trfase_dom_sf"/>
</dbReference>
<evidence type="ECO:0000313" key="5">
    <source>
        <dbReference type="EMBL" id="TQR45470.1"/>
    </source>
</evidence>
<comment type="similarity">
    <text evidence="1">Belongs to the P-Pant transferase superfamily. Gsp/Sfp/HetI/AcpT family.</text>
</comment>
<dbReference type="Proteomes" id="UP000316208">
    <property type="component" value="Unassembled WGS sequence"/>
</dbReference>
<evidence type="ECO:0000256" key="2">
    <source>
        <dbReference type="ARBA" id="ARBA00022679"/>
    </source>
</evidence>
<dbReference type="Gene3D" id="3.90.470.20">
    <property type="entry name" value="4'-phosphopantetheinyl transferase domain"/>
    <property type="match status" value="2"/>
</dbReference>
<name>A0ABY3AUE3_PAEPP</name>
<dbReference type="InterPro" id="IPR008278">
    <property type="entry name" value="4-PPantetheinyl_Trfase_dom"/>
</dbReference>
<evidence type="ECO:0000259" key="4">
    <source>
        <dbReference type="Pfam" id="PF22624"/>
    </source>
</evidence>
<dbReference type="InterPro" id="IPR055066">
    <property type="entry name" value="AASDHPPT_N"/>
</dbReference>
<accession>A0ABY3AUE3</accession>
<sequence length="246" mass="27688">MAEGGIMKVIAVRIDSMIRLSDWLPFLSPERRERVGRFYREMDSIRCVLSELVAKSLIIEMTGCSSDQIAIQGDQFGKPYMSGPYHHIQFNISHSGTWVVGIANDQGHPVGIDIEQIDEDMELGSFASILSIDEKRVLDSVPVNERMEHFIELWTYKESYVKADGKGLSMPIDLCSFTPSLTGEAAWQLASPSDIPYYWKSYSVHPDYKMTACSAYKRLPETCAVSKASEFLQRYVDLRAHAASAT</sequence>
<dbReference type="Pfam" id="PF22624">
    <property type="entry name" value="AASDHPPT_N"/>
    <property type="match status" value="1"/>
</dbReference>
<keyword evidence="2 5" id="KW-0808">Transferase</keyword>
<dbReference type="GO" id="GO:0016740">
    <property type="term" value="F:transferase activity"/>
    <property type="evidence" value="ECO:0007669"/>
    <property type="project" value="UniProtKB-KW"/>
</dbReference>
<organism evidence="5 6">
    <name type="scientific">Paenibacillus popilliae</name>
    <name type="common">Bacillus popilliae</name>
    <dbReference type="NCBI Taxonomy" id="78057"/>
    <lineage>
        <taxon>Bacteria</taxon>
        <taxon>Bacillati</taxon>
        <taxon>Bacillota</taxon>
        <taxon>Bacilli</taxon>
        <taxon>Bacillales</taxon>
        <taxon>Paenibacillaceae</taxon>
        <taxon>Paenibacillus</taxon>
    </lineage>
</organism>
<dbReference type="SUPFAM" id="SSF56214">
    <property type="entry name" value="4'-phosphopantetheinyl transferase"/>
    <property type="match status" value="2"/>
</dbReference>
<reference evidence="5 6" key="1">
    <citation type="submission" date="2018-03" db="EMBL/GenBank/DDBJ databases">
        <title>Aerobic endospore-forming bacteria genome sequencing and assembly.</title>
        <authorList>
            <person name="Cavalcante D.A."/>
            <person name="Driks A."/>
            <person name="Putonti C."/>
            <person name="De-Souza M.T."/>
        </authorList>
    </citation>
    <scope>NUCLEOTIDE SEQUENCE [LARGE SCALE GENOMIC DNA]</scope>
    <source>
        <strain evidence="5 6">SDF0028</strain>
    </source>
</reference>
<proteinExistence type="inferred from homology"/>
<evidence type="ECO:0000256" key="1">
    <source>
        <dbReference type="ARBA" id="ARBA00010990"/>
    </source>
</evidence>
<evidence type="ECO:0000313" key="6">
    <source>
        <dbReference type="Proteomes" id="UP000316208"/>
    </source>
</evidence>
<dbReference type="Pfam" id="PF01648">
    <property type="entry name" value="ACPS"/>
    <property type="match status" value="1"/>
</dbReference>
<feature type="domain" description="4'-phosphopantetheinyl transferase" evidence="3">
    <location>
        <begin position="109"/>
        <end position="213"/>
    </location>
</feature>
<keyword evidence="6" id="KW-1185">Reference proteome</keyword>
<dbReference type="PANTHER" id="PTHR12215">
    <property type="entry name" value="PHOSPHOPANTETHEINE TRANSFERASE"/>
    <property type="match status" value="1"/>
</dbReference>
<evidence type="ECO:0000259" key="3">
    <source>
        <dbReference type="Pfam" id="PF01648"/>
    </source>
</evidence>